<accession>A0ABU8MXA4</accession>
<evidence type="ECO:0008006" key="3">
    <source>
        <dbReference type="Google" id="ProtNLM"/>
    </source>
</evidence>
<sequence>MSILEIGAGPAPALYAAIDYYQSLATWAGSIERSDPRPGATEGPLSLAVVSNPVAIERGASWSHYLHALSENLGQIAPDIARHLLYSVEIEDFSGFDQQQVHRDRRLAAARQIEAEFDRSDEPISASSARRLAHDERLGGVSAFDLIVLSNMPTTADSIELLAPELQRLSKALTPGGVLVIMGSAAESYDSLWTRIDELITNTALERLATQSEPFHAQLELAQAEIIETHVRRGVRSWRNRCSPSLWAEIRSELPRELRDERRPFTFPQFRLFAWRRRR</sequence>
<evidence type="ECO:0000313" key="1">
    <source>
        <dbReference type="EMBL" id="MEJ2871966.1"/>
    </source>
</evidence>
<reference evidence="1 2" key="1">
    <citation type="submission" date="2024-03" db="EMBL/GenBank/DDBJ databases">
        <title>Actinomycetospora sp. OC33-EN08, a novel actinomycete isolated from wild orchid (Aerides multiflora).</title>
        <authorList>
            <person name="Suriyachadkun C."/>
        </authorList>
    </citation>
    <scope>NUCLEOTIDE SEQUENCE [LARGE SCALE GENOMIC DNA]</scope>
    <source>
        <strain evidence="1 2">OC33-EN08</strain>
    </source>
</reference>
<dbReference type="RefSeq" id="WP_337698546.1">
    <property type="nucleotide sequence ID" value="NZ_JBBEGN010000035.1"/>
</dbReference>
<evidence type="ECO:0000313" key="2">
    <source>
        <dbReference type="Proteomes" id="UP001385809"/>
    </source>
</evidence>
<protein>
    <recommendedName>
        <fullName evidence="3">Class I SAM-dependent methyltransferase</fullName>
    </recommendedName>
</protein>
<gene>
    <name evidence="1" type="ORF">WCD74_29700</name>
</gene>
<proteinExistence type="predicted"/>
<dbReference type="Gene3D" id="3.40.50.150">
    <property type="entry name" value="Vaccinia Virus protein VP39"/>
    <property type="match status" value="1"/>
</dbReference>
<name>A0ABU8MXA4_9PSEU</name>
<dbReference type="InterPro" id="IPR029063">
    <property type="entry name" value="SAM-dependent_MTases_sf"/>
</dbReference>
<dbReference type="Proteomes" id="UP001385809">
    <property type="component" value="Unassembled WGS sequence"/>
</dbReference>
<dbReference type="SUPFAM" id="SSF53335">
    <property type="entry name" value="S-adenosyl-L-methionine-dependent methyltransferases"/>
    <property type="match status" value="1"/>
</dbReference>
<comment type="caution">
    <text evidence="1">The sequence shown here is derived from an EMBL/GenBank/DDBJ whole genome shotgun (WGS) entry which is preliminary data.</text>
</comment>
<dbReference type="EMBL" id="JBBEGN010000035">
    <property type="protein sequence ID" value="MEJ2871966.1"/>
    <property type="molecule type" value="Genomic_DNA"/>
</dbReference>
<keyword evidence="2" id="KW-1185">Reference proteome</keyword>
<organism evidence="1 2">
    <name type="scientific">Actinomycetospora aurantiaca</name>
    <dbReference type="NCBI Taxonomy" id="3129233"/>
    <lineage>
        <taxon>Bacteria</taxon>
        <taxon>Bacillati</taxon>
        <taxon>Actinomycetota</taxon>
        <taxon>Actinomycetes</taxon>
        <taxon>Pseudonocardiales</taxon>
        <taxon>Pseudonocardiaceae</taxon>
        <taxon>Actinomycetospora</taxon>
    </lineage>
</organism>